<organism evidence="3 4">
    <name type="scientific">Sphingomonas aurea</name>
    <dbReference type="NCBI Taxonomy" id="3063994"/>
    <lineage>
        <taxon>Bacteria</taxon>
        <taxon>Pseudomonadati</taxon>
        <taxon>Pseudomonadota</taxon>
        <taxon>Alphaproteobacteria</taxon>
        <taxon>Sphingomonadales</taxon>
        <taxon>Sphingomonadaceae</taxon>
        <taxon>Sphingomonas</taxon>
    </lineage>
</organism>
<comment type="caution">
    <text evidence="3">The sequence shown here is derived from an EMBL/GenBank/DDBJ whole genome shotgun (WGS) entry which is preliminary data.</text>
</comment>
<keyword evidence="4" id="KW-1185">Reference proteome</keyword>
<dbReference type="InterPro" id="IPR014263">
    <property type="entry name" value="Methanolan_biosynth_EpsI"/>
</dbReference>
<evidence type="ECO:0000259" key="2">
    <source>
        <dbReference type="Pfam" id="PF11984"/>
    </source>
</evidence>
<feature type="region of interest" description="Disordered" evidence="1">
    <location>
        <begin position="1"/>
        <end position="25"/>
    </location>
</feature>
<dbReference type="Pfam" id="PF11984">
    <property type="entry name" value="DUF3485"/>
    <property type="match status" value="1"/>
</dbReference>
<gene>
    <name evidence="3" type="ORF">Q5H91_07995</name>
</gene>
<accession>A0ABT9EJN2</accession>
<reference evidence="3 4" key="1">
    <citation type="submission" date="2023-07" db="EMBL/GenBank/DDBJ databases">
        <authorList>
            <person name="Kim M.K."/>
        </authorList>
    </citation>
    <scope>NUCLEOTIDE SEQUENCE [LARGE SCALE GENOMIC DNA]</scope>
    <source>
        <strain evidence="3 4">KR1UV-12</strain>
    </source>
</reference>
<dbReference type="NCBIfam" id="TIGR02914">
    <property type="entry name" value="EpsI_fam"/>
    <property type="match status" value="1"/>
</dbReference>
<proteinExistence type="predicted"/>
<evidence type="ECO:0000256" key="1">
    <source>
        <dbReference type="SAM" id="MobiDB-lite"/>
    </source>
</evidence>
<dbReference type="EMBL" id="JAUUDS010000003">
    <property type="protein sequence ID" value="MDP1027149.1"/>
    <property type="molecule type" value="Genomic_DNA"/>
</dbReference>
<protein>
    <submittedName>
        <fullName evidence="3">EpsI family protein</fullName>
    </submittedName>
</protein>
<sequence>MSATGITPGADLGTGVPTGTERGSDPLSRRKLLIGLTVAGTVALSELYVPRRSVPRLTDASFDRLFPHKLGPWRYLSESGLVLPPEDQLSRTLYEQLLTRNYSKAVSGGEVGPVMMVLAYSSVQEGRLQVHRPEVCYPAAGFSILENVAAEVRINDDFVIPCRFLTADRGARREYILYWTRVGGSMPIRWFDQRLEMAKANLQGFIPDGLLARVSVIGNDREQGLNILSDFVRDMVATAGRAGRTMLIGPH</sequence>
<dbReference type="InterPro" id="IPR054654">
    <property type="entry name" value="EpsI_type_V_pred"/>
</dbReference>
<evidence type="ECO:0000313" key="4">
    <source>
        <dbReference type="Proteomes" id="UP001230685"/>
    </source>
</evidence>
<feature type="domain" description="Methanolan biosynthesis EpsI" evidence="2">
    <location>
        <begin position="33"/>
        <end position="238"/>
    </location>
</feature>
<name>A0ABT9EJN2_9SPHN</name>
<dbReference type="Proteomes" id="UP001230685">
    <property type="component" value="Unassembled WGS sequence"/>
</dbReference>
<evidence type="ECO:0000313" key="3">
    <source>
        <dbReference type="EMBL" id="MDP1027149.1"/>
    </source>
</evidence>
<dbReference type="RefSeq" id="WP_305172865.1">
    <property type="nucleotide sequence ID" value="NZ_JAUUDS010000003.1"/>
</dbReference>
<dbReference type="NCBIfam" id="NF045608">
    <property type="entry name" value="EpsI_type_V"/>
    <property type="match status" value="1"/>
</dbReference>